<evidence type="ECO:0000313" key="2">
    <source>
        <dbReference type="Proteomes" id="UP001470230"/>
    </source>
</evidence>
<keyword evidence="2" id="KW-1185">Reference proteome</keyword>
<name>A0ABR2KB32_9EUKA</name>
<sequence length="754" mass="88198">MSTKFYENLRSTVDFIQNERELQNFTESVFKSNIQNILQEREQLIQSQKEFFSYAKILWESGNINDFDVKFPGVITNKKGKTTEAYQLPDTHEFLYSLDQQKQNGFFDYLENGEKNDLLPLFLSPLAINFFYNSFHDIMQPYFMGQKEIPNEENYHSIYSALLFNLQQNLGYCPSYISDLLTKQNEYLASVSPNGVDSNNNENGFAIDIFNDFVLKILFKRPDLFAISCNVNLSLFNNLFEFLKDVNQGLGYPLIILLESNEANTKMLPPQDDDSAYDVSTRFNNDNFLNYFRQLLKICPRLPDKLPKDLERSSFIEIIEKLIVQKPGPLFFKRFKLYTKMEEEARKSPKQINQRVQTSLNSMKRQHDSEAFVRLMNSSKQLEQIKYLVRKPLSYYKLNCLPIVSKEQFQSRTPNDYIRSPKAFIDDIRKIEIVLKNIPTGLPNLFKPDNIYKYLIHGIKFNNFCHLRPNLKIADMSLETTLIDYNYDFLAESEDEQTVPLLVFMKKNFTRYKQLAENFVKAFLDSTDPLTKAKEIWDSYAAILNAIKFEIGSDVENLKGKEYRTFVTSIFGLIKPPKIVSVYVFLSEFVFNSCYQQVFEAENDQITNEFYYVASLSKMMKTFFSSISKYNITTGLEDSNVVNYMYQSIALTQICRINLKLTVKYDEEELKKLAVFSDMRFSIGNVKYEDILTETSTKSRIKFFSIIKNTDHIAFSVYDNKERVYICSVSFSNENTSNPLPTDKNELIKYLLKH</sequence>
<organism evidence="1 2">
    <name type="scientific">Tritrichomonas musculus</name>
    <dbReference type="NCBI Taxonomy" id="1915356"/>
    <lineage>
        <taxon>Eukaryota</taxon>
        <taxon>Metamonada</taxon>
        <taxon>Parabasalia</taxon>
        <taxon>Tritrichomonadida</taxon>
        <taxon>Tritrichomonadidae</taxon>
        <taxon>Tritrichomonas</taxon>
    </lineage>
</organism>
<protein>
    <submittedName>
        <fullName evidence="1">Uncharacterized protein</fullName>
    </submittedName>
</protein>
<gene>
    <name evidence="1" type="ORF">M9Y10_039149</name>
</gene>
<proteinExistence type="predicted"/>
<comment type="caution">
    <text evidence="1">The sequence shown here is derived from an EMBL/GenBank/DDBJ whole genome shotgun (WGS) entry which is preliminary data.</text>
</comment>
<dbReference type="Proteomes" id="UP001470230">
    <property type="component" value="Unassembled WGS sequence"/>
</dbReference>
<dbReference type="EMBL" id="JAPFFF010000006">
    <property type="protein sequence ID" value="KAK8888088.1"/>
    <property type="molecule type" value="Genomic_DNA"/>
</dbReference>
<accession>A0ABR2KB32</accession>
<reference evidence="1 2" key="1">
    <citation type="submission" date="2024-04" db="EMBL/GenBank/DDBJ databases">
        <title>Tritrichomonas musculus Genome.</title>
        <authorList>
            <person name="Alves-Ferreira E."/>
            <person name="Grigg M."/>
            <person name="Lorenzi H."/>
            <person name="Galac M."/>
        </authorList>
    </citation>
    <scope>NUCLEOTIDE SEQUENCE [LARGE SCALE GENOMIC DNA]</scope>
    <source>
        <strain evidence="1 2">EAF2021</strain>
    </source>
</reference>
<evidence type="ECO:0000313" key="1">
    <source>
        <dbReference type="EMBL" id="KAK8888088.1"/>
    </source>
</evidence>